<dbReference type="AlphaFoldDB" id="A0A1I4T9K0"/>
<sequence>MLWALLLIVLAVTFITTLMLWHRGRRERVLRRRMAIEHIRLLRRLIEHLQQHRGLTYGIGSGEHGLESRRWAVRQQLHSLFDEASGLAWGLVSPDDWLILLGDWEALRETCDEGQPDAVMQQHCQLVARLIRHVAEMARRYDLVDQGRLLAPPSGLWLNMLENTELMGQARALGTAFAARRVKETVIRESLQQLYQSISQQAYLPLAAVDSDPQLAGLLSGKVQIAEEALDRYLESIERLLSGQMQRDEGGTAYYLGATEAIGAHMLLVDLLLEHLRQQP</sequence>
<keyword evidence="4" id="KW-1185">Reference proteome</keyword>
<dbReference type="InterPro" id="IPR013587">
    <property type="entry name" value="Nitrate/nitrite_sensing"/>
</dbReference>
<keyword evidence="1" id="KW-1133">Transmembrane helix</keyword>
<dbReference type="STRING" id="1720063.SAMN05216217_11374"/>
<organism evidence="3 4">
    <name type="scientific">Halopseudomonas yangmingensis</name>
    <dbReference type="NCBI Taxonomy" id="1720063"/>
    <lineage>
        <taxon>Bacteria</taxon>
        <taxon>Pseudomonadati</taxon>
        <taxon>Pseudomonadota</taxon>
        <taxon>Gammaproteobacteria</taxon>
        <taxon>Pseudomonadales</taxon>
        <taxon>Pseudomonadaceae</taxon>
        <taxon>Halopseudomonas</taxon>
    </lineage>
</organism>
<keyword evidence="1" id="KW-0812">Transmembrane</keyword>
<gene>
    <name evidence="3" type="ORF">SAMN05216217_11374</name>
</gene>
<reference evidence="4" key="1">
    <citation type="submission" date="2016-10" db="EMBL/GenBank/DDBJ databases">
        <authorList>
            <person name="Varghese N."/>
            <person name="Submissions S."/>
        </authorList>
    </citation>
    <scope>NUCLEOTIDE SEQUENCE [LARGE SCALE GENOMIC DNA]</scope>
    <source>
        <strain evidence="4">DSM 24213</strain>
    </source>
</reference>
<protein>
    <submittedName>
        <fullName evidence="3">Nitrate and nitrite sensing</fullName>
    </submittedName>
</protein>
<feature type="transmembrane region" description="Helical" evidence="1">
    <location>
        <begin position="6"/>
        <end position="24"/>
    </location>
</feature>
<dbReference type="Proteomes" id="UP000243629">
    <property type="component" value="Unassembled WGS sequence"/>
</dbReference>
<evidence type="ECO:0000313" key="3">
    <source>
        <dbReference type="EMBL" id="SFM73335.1"/>
    </source>
</evidence>
<dbReference type="OrthoDB" id="9180266at2"/>
<dbReference type="Pfam" id="PF08376">
    <property type="entry name" value="NIT"/>
    <property type="match status" value="1"/>
</dbReference>
<evidence type="ECO:0000256" key="1">
    <source>
        <dbReference type="SAM" id="Phobius"/>
    </source>
</evidence>
<keyword evidence="1" id="KW-0472">Membrane</keyword>
<name>A0A1I4T9K0_9GAMM</name>
<dbReference type="EMBL" id="FOUI01000013">
    <property type="protein sequence ID" value="SFM73335.1"/>
    <property type="molecule type" value="Genomic_DNA"/>
</dbReference>
<dbReference type="RefSeq" id="WP_093477373.1">
    <property type="nucleotide sequence ID" value="NZ_FOUI01000013.1"/>
</dbReference>
<accession>A0A1I4T9K0</accession>
<feature type="domain" description="Nitrate/nitrite sensing protein" evidence="2">
    <location>
        <begin position="45"/>
        <end position="237"/>
    </location>
</feature>
<evidence type="ECO:0000313" key="4">
    <source>
        <dbReference type="Proteomes" id="UP000243629"/>
    </source>
</evidence>
<proteinExistence type="predicted"/>
<evidence type="ECO:0000259" key="2">
    <source>
        <dbReference type="Pfam" id="PF08376"/>
    </source>
</evidence>